<dbReference type="RefSeq" id="WP_168486337.1">
    <property type="nucleotide sequence ID" value="NZ_JAAZSQ010000009.1"/>
</dbReference>
<evidence type="ECO:0000313" key="3">
    <source>
        <dbReference type="Proteomes" id="UP000544090"/>
    </source>
</evidence>
<proteinExistence type="predicted"/>
<protein>
    <recommendedName>
        <fullName evidence="4">SH3 domain-containing protein</fullName>
    </recommendedName>
</protein>
<evidence type="ECO:0000256" key="1">
    <source>
        <dbReference type="SAM" id="SignalP"/>
    </source>
</evidence>
<comment type="caution">
    <text evidence="2">The sequence shown here is derived from an EMBL/GenBank/DDBJ whole genome shotgun (WGS) entry which is preliminary data.</text>
</comment>
<feature type="signal peptide" evidence="1">
    <location>
        <begin position="1"/>
        <end position="23"/>
    </location>
</feature>
<dbReference type="AlphaFoldDB" id="A0A7X6K6A3"/>
<accession>A0A7X6K6A3</accession>
<keyword evidence="1" id="KW-0732">Signal</keyword>
<dbReference type="EMBL" id="JAAZSQ010000009">
    <property type="protein sequence ID" value="NKX54995.1"/>
    <property type="molecule type" value="Genomic_DNA"/>
</dbReference>
<name>A0A7X6K6A3_9MICC</name>
<evidence type="ECO:0000313" key="2">
    <source>
        <dbReference type="EMBL" id="NKX54995.1"/>
    </source>
</evidence>
<gene>
    <name evidence="2" type="ORF">HGG74_10660</name>
</gene>
<feature type="chain" id="PRO_5038547341" description="SH3 domain-containing protein" evidence="1">
    <location>
        <begin position="24"/>
        <end position="273"/>
    </location>
</feature>
<keyword evidence="3" id="KW-1185">Reference proteome</keyword>
<evidence type="ECO:0008006" key="4">
    <source>
        <dbReference type="Google" id="ProtNLM"/>
    </source>
</evidence>
<dbReference type="Proteomes" id="UP000544090">
    <property type="component" value="Unassembled WGS sequence"/>
</dbReference>
<reference evidence="2 3" key="1">
    <citation type="submission" date="2020-04" db="EMBL/GenBank/DDBJ databases">
        <title>Arthrobacter sp. nov.</title>
        <authorList>
            <person name="Liu S."/>
        </authorList>
    </citation>
    <scope>NUCLEOTIDE SEQUENCE [LARGE SCALE GENOMIC DNA]</scope>
    <source>
        <strain evidence="2 3">E918</strain>
    </source>
</reference>
<organism evidence="2 3">
    <name type="scientific">Arthrobacter mobilis</name>
    <dbReference type="NCBI Taxonomy" id="2724944"/>
    <lineage>
        <taxon>Bacteria</taxon>
        <taxon>Bacillati</taxon>
        <taxon>Actinomycetota</taxon>
        <taxon>Actinomycetes</taxon>
        <taxon>Micrococcales</taxon>
        <taxon>Micrococcaceae</taxon>
        <taxon>Arthrobacter</taxon>
    </lineage>
</organism>
<sequence length="273" mass="28792">MRPFALAAAAALLLSGLISGLLAGPAAAVPAPVPAAVSAATGTVVAKYQTKVSAALYAASTGSTRLATVPADYTLGTKTNRKSPDGTRVQVQYGSRTGWVLLSKVTKVSLSTKIGRLSWAQSAAKNIAKWCRGVPVSTNTTNRNMATMSVSWSGSTRTVKTRIHLSTITGWGTKLDPNHKMAVAIQYHECGHILQYRAYNYDPAALDRAMNQVYGRNGTEHMADCIADVMGAQREGVYSTSGNTTRTYVAGYGGTCTSKHYAAAKRIIAGSRA</sequence>